<keyword evidence="3" id="KW-0808">Transferase</keyword>
<dbReference type="Proteomes" id="UP000182840">
    <property type="component" value="Plasmid unnamed1"/>
</dbReference>
<dbReference type="GO" id="GO:0000179">
    <property type="term" value="F:rRNA (adenine-N6,N6-)-dimethyltransferase activity"/>
    <property type="evidence" value="ECO:0007669"/>
    <property type="project" value="InterPro"/>
</dbReference>
<feature type="domain" description="Methyltransferase FkbM" evidence="2">
    <location>
        <begin position="70"/>
        <end position="186"/>
    </location>
</feature>
<dbReference type="RefSeq" id="WP_072608367.1">
    <property type="nucleotide sequence ID" value="NZ_CP018172.1"/>
</dbReference>
<dbReference type="EMBL" id="CP018172">
    <property type="protein sequence ID" value="APH74911.1"/>
    <property type="molecule type" value="Genomic_DNA"/>
</dbReference>
<sequence length="234" mass="25542">MTELTVHGVRVPISPEEVSAEIWRALQTGSYEANEARRIARAIRPGDRVLELGAGLGVITSIIASVDDVRVWSFEADPQTTQLAQRVVDLNCSGNVLLSNGILAAGPPQKVSFFRRSDFWMSSGFADQGPYQQVIEITSQDVDAFIAKHRINVLVMDVEGAELELLQNASLPGIERVFLELHDHLYGLAGVQAITVAMAHKELIYDPRGSSGPCVLYSVDDGERQFDAEVAHAT</sequence>
<keyword evidence="4" id="KW-1185">Reference proteome</keyword>
<protein>
    <submittedName>
        <fullName evidence="3">FkbM family methyltransferase</fullName>
    </submittedName>
</protein>
<dbReference type="AlphaFoldDB" id="A0A1L3SZW9"/>
<dbReference type="CDD" id="cd02440">
    <property type="entry name" value="AdoMet_MTases"/>
    <property type="match status" value="1"/>
</dbReference>
<dbReference type="KEGG" id="meso:BSQ44_25825"/>
<dbReference type="InterPro" id="IPR020596">
    <property type="entry name" value="rRNA_Ade_Mease_Trfase_CS"/>
</dbReference>
<accession>A0A1L3SZW9</accession>
<evidence type="ECO:0000259" key="2">
    <source>
        <dbReference type="Pfam" id="PF05050"/>
    </source>
</evidence>
<dbReference type="Pfam" id="PF05050">
    <property type="entry name" value="Methyltransf_21"/>
    <property type="match status" value="1"/>
</dbReference>
<dbReference type="OrthoDB" id="456767at2"/>
<name>A0A1L3SZW9_9HYPH</name>
<keyword evidence="3" id="KW-0614">Plasmid</keyword>
<dbReference type="InterPro" id="IPR029063">
    <property type="entry name" value="SAM-dependent_MTases_sf"/>
</dbReference>
<dbReference type="PROSITE" id="PS01131">
    <property type="entry name" value="RRNA_A_DIMETH"/>
    <property type="match status" value="1"/>
</dbReference>
<geneLocation type="plasmid" evidence="3">
    <name>unnamed1</name>
</geneLocation>
<dbReference type="NCBIfam" id="TIGR01444">
    <property type="entry name" value="fkbM_fam"/>
    <property type="match status" value="1"/>
</dbReference>
<keyword evidence="1" id="KW-0949">S-adenosyl-L-methionine</keyword>
<proteinExistence type="predicted"/>
<reference evidence="3 4" key="1">
    <citation type="submission" date="2016-11" db="EMBL/GenBank/DDBJ databases">
        <title>Mesorhizobium oceanicum sp. nov., isolated from deep seawater in South China Sea.</title>
        <authorList>
            <person name="Fu G.-Y."/>
        </authorList>
    </citation>
    <scope>NUCLEOTIDE SEQUENCE [LARGE SCALE GENOMIC DNA]</scope>
    <source>
        <strain evidence="3 4">B7</strain>
        <plasmid evidence="4">Plasmid unnamed1</plasmid>
    </source>
</reference>
<evidence type="ECO:0000256" key="1">
    <source>
        <dbReference type="ARBA" id="ARBA00022691"/>
    </source>
</evidence>
<dbReference type="Gene3D" id="3.40.50.150">
    <property type="entry name" value="Vaccinia Virus protein VP39"/>
    <property type="match status" value="1"/>
</dbReference>
<dbReference type="SUPFAM" id="SSF53335">
    <property type="entry name" value="S-adenosyl-L-methionine-dependent methyltransferases"/>
    <property type="match status" value="1"/>
</dbReference>
<evidence type="ECO:0000313" key="3">
    <source>
        <dbReference type="EMBL" id="APH74911.1"/>
    </source>
</evidence>
<evidence type="ECO:0000313" key="4">
    <source>
        <dbReference type="Proteomes" id="UP000182840"/>
    </source>
</evidence>
<dbReference type="InterPro" id="IPR006342">
    <property type="entry name" value="FkbM_mtfrase"/>
</dbReference>
<gene>
    <name evidence="3" type="ORF">BSQ44_25825</name>
</gene>
<keyword evidence="3" id="KW-0489">Methyltransferase</keyword>
<organism evidence="3 4">
    <name type="scientific">Aquibium oceanicum</name>
    <dbReference type="NCBI Taxonomy" id="1670800"/>
    <lineage>
        <taxon>Bacteria</taxon>
        <taxon>Pseudomonadati</taxon>
        <taxon>Pseudomonadota</taxon>
        <taxon>Alphaproteobacteria</taxon>
        <taxon>Hyphomicrobiales</taxon>
        <taxon>Phyllobacteriaceae</taxon>
        <taxon>Aquibium</taxon>
    </lineage>
</organism>